<dbReference type="GO" id="GO:0005524">
    <property type="term" value="F:ATP binding"/>
    <property type="evidence" value="ECO:0007669"/>
    <property type="project" value="UniProtKB-KW"/>
</dbReference>
<evidence type="ECO:0000256" key="7">
    <source>
        <dbReference type="ARBA" id="ARBA00047899"/>
    </source>
</evidence>
<feature type="coiled-coil region" evidence="9">
    <location>
        <begin position="298"/>
        <end position="334"/>
    </location>
</feature>
<evidence type="ECO:0000256" key="3">
    <source>
        <dbReference type="ARBA" id="ARBA00022679"/>
    </source>
</evidence>
<evidence type="ECO:0000256" key="9">
    <source>
        <dbReference type="SAM" id="Coils"/>
    </source>
</evidence>
<feature type="region of interest" description="Disordered" evidence="10">
    <location>
        <begin position="230"/>
        <end position="267"/>
    </location>
</feature>
<organism evidence="12 13">
    <name type="scientific">Parasitella parasitica</name>
    <dbReference type="NCBI Taxonomy" id="35722"/>
    <lineage>
        <taxon>Eukaryota</taxon>
        <taxon>Fungi</taxon>
        <taxon>Fungi incertae sedis</taxon>
        <taxon>Mucoromycota</taxon>
        <taxon>Mucoromycotina</taxon>
        <taxon>Mucoromycetes</taxon>
        <taxon>Mucorales</taxon>
        <taxon>Mucorineae</taxon>
        <taxon>Mucoraceae</taxon>
        <taxon>Parasitella</taxon>
    </lineage>
</organism>
<dbReference type="Gene3D" id="1.10.510.10">
    <property type="entry name" value="Transferase(Phosphotransferase) domain 1"/>
    <property type="match status" value="1"/>
</dbReference>
<dbReference type="InterPro" id="IPR011009">
    <property type="entry name" value="Kinase-like_dom_sf"/>
</dbReference>
<evidence type="ECO:0000313" key="12">
    <source>
        <dbReference type="EMBL" id="CEP08861.1"/>
    </source>
</evidence>
<dbReference type="GO" id="GO:0051726">
    <property type="term" value="P:regulation of cell cycle"/>
    <property type="evidence" value="ECO:0007669"/>
    <property type="project" value="TreeGrafter"/>
</dbReference>
<reference evidence="12 13" key="1">
    <citation type="submission" date="2014-09" db="EMBL/GenBank/DDBJ databases">
        <authorList>
            <person name="Ellenberger Sabrina"/>
        </authorList>
    </citation>
    <scope>NUCLEOTIDE SEQUENCE [LARGE SCALE GENOMIC DNA]</scope>
    <source>
        <strain evidence="12 13">CBS 412.66</strain>
    </source>
</reference>
<gene>
    <name evidence="12" type="primary">PARPA_02250.1 scaffold 3493</name>
</gene>
<feature type="compositionally biased region" description="Polar residues" evidence="10">
    <location>
        <begin position="13"/>
        <end position="28"/>
    </location>
</feature>
<keyword evidence="3" id="KW-0808">Transferase</keyword>
<dbReference type="PANTHER" id="PTHR24054:SF0">
    <property type="entry name" value="CASEIN KINASE II SUBUNIT ALPHA"/>
    <property type="match status" value="1"/>
</dbReference>
<dbReference type="Proteomes" id="UP000054107">
    <property type="component" value="Unassembled WGS sequence"/>
</dbReference>
<evidence type="ECO:0000256" key="4">
    <source>
        <dbReference type="ARBA" id="ARBA00022741"/>
    </source>
</evidence>
<dbReference type="PROSITE" id="PS50011">
    <property type="entry name" value="PROTEIN_KINASE_DOM"/>
    <property type="match status" value="1"/>
</dbReference>
<keyword evidence="2" id="KW-0723">Serine/threonine-protein kinase</keyword>
<keyword evidence="5" id="KW-0418">Kinase</keyword>
<dbReference type="OrthoDB" id="10020333at2759"/>
<dbReference type="AlphaFoldDB" id="A0A0B7MS98"/>
<dbReference type="PROSITE" id="PS00108">
    <property type="entry name" value="PROTEIN_KINASE_ST"/>
    <property type="match status" value="1"/>
</dbReference>
<evidence type="ECO:0000256" key="10">
    <source>
        <dbReference type="SAM" id="MobiDB-lite"/>
    </source>
</evidence>
<feature type="region of interest" description="Disordered" evidence="10">
    <location>
        <begin position="13"/>
        <end position="35"/>
    </location>
</feature>
<dbReference type="GO" id="GO:0005956">
    <property type="term" value="C:protein kinase CK2 complex"/>
    <property type="evidence" value="ECO:0007669"/>
    <property type="project" value="TreeGrafter"/>
</dbReference>
<protein>
    <recommendedName>
        <fullName evidence="1">non-specific serine/threonine protein kinase</fullName>
        <ecNumber evidence="1">2.7.11.1</ecNumber>
    </recommendedName>
</protein>
<dbReference type="InterPro" id="IPR000719">
    <property type="entry name" value="Prot_kinase_dom"/>
</dbReference>
<evidence type="ECO:0000313" key="13">
    <source>
        <dbReference type="Proteomes" id="UP000054107"/>
    </source>
</evidence>
<dbReference type="Pfam" id="PF00069">
    <property type="entry name" value="Pkinase"/>
    <property type="match status" value="1"/>
</dbReference>
<evidence type="ECO:0000256" key="8">
    <source>
        <dbReference type="ARBA" id="ARBA00048679"/>
    </source>
</evidence>
<dbReference type="EC" id="2.7.11.1" evidence="1"/>
<dbReference type="Gene3D" id="3.30.200.20">
    <property type="entry name" value="Phosphorylase Kinase, domain 1"/>
    <property type="match status" value="1"/>
</dbReference>
<sequence>MDSRGIPIVLSAKRSNTTPNRTQQSTTPKRYDRPSSPFFLPSVKNELTLLEAYDTFSESCFLSRYQPTSDDFRCNVRDLYKSNLFTELQSPKPPKRIRSSNLTFETDVDQDQSELPHLDTPKRSRIITASSPIEARTPLGEGDLDLFDDSGPLSPPPAEFGKIQMDEILVKSVQENFVTPGFPHQQQGHSLSTPETPLPLDNTIHEMSIVKNQAILEIPVRRLTRRQAKLAKESENKQEFTIPLPPPKKRGRAAKAKAPEPQVDDTHKAETEIIKQQVQDQISNDIEPEKEQTLVVVEEEQTQIVKEMEEQVDNQEQNAAKERTEELLKNKKKMKEYMKKKSDAEIKTILENFPQLAQHYKLVERAGSGTFSRVYKAKNLLEDQADVNYVAIKLIFDISRPARVANEIRCLAALRSSPGVTPLINAFRHESLTFVVLPYIQFDHFDDFYRDMSADDVRSYISQLLIGLKSAHTKGLMHRDVKPGNFLYNFKTKQGYLADFGLATMSSVKNVNQTSTKSVNNSQYTQKGNQIGYYANDSRSPLQADRSGTKGFRAPEVLLRYRYQTSAIDIWAVGVILLTILTARYPIFEPEDDADGILELAHVFGMKKLKEFTEYYGRTIHSNIPTIPEDPIDLVSFCREINRDRIDKWNQDEYLSAVDLAHHCLQLIHTNRVSASDALNHPFLASSKTCLNSSST</sequence>
<dbReference type="PANTHER" id="PTHR24054">
    <property type="entry name" value="CASEIN KINASE II SUBUNIT ALPHA"/>
    <property type="match status" value="1"/>
</dbReference>
<dbReference type="SMART" id="SM00220">
    <property type="entry name" value="S_TKc"/>
    <property type="match status" value="1"/>
</dbReference>
<keyword evidence="6" id="KW-0067">ATP-binding</keyword>
<feature type="domain" description="Protein kinase" evidence="11">
    <location>
        <begin position="360"/>
        <end position="684"/>
    </location>
</feature>
<name>A0A0B7MS98_9FUNG</name>
<evidence type="ECO:0000259" key="11">
    <source>
        <dbReference type="PROSITE" id="PS50011"/>
    </source>
</evidence>
<dbReference type="InterPro" id="IPR045216">
    <property type="entry name" value="CK2_alpha"/>
</dbReference>
<dbReference type="SUPFAM" id="SSF56112">
    <property type="entry name" value="Protein kinase-like (PK-like)"/>
    <property type="match status" value="1"/>
</dbReference>
<keyword evidence="4" id="KW-0547">Nucleotide-binding</keyword>
<evidence type="ECO:0000256" key="5">
    <source>
        <dbReference type="ARBA" id="ARBA00022777"/>
    </source>
</evidence>
<dbReference type="CDD" id="cd14019">
    <property type="entry name" value="STKc_Cdc7"/>
    <property type="match status" value="1"/>
</dbReference>
<dbReference type="InterPro" id="IPR008271">
    <property type="entry name" value="Ser/Thr_kinase_AS"/>
</dbReference>
<evidence type="ECO:0000256" key="2">
    <source>
        <dbReference type="ARBA" id="ARBA00022527"/>
    </source>
</evidence>
<comment type="catalytic activity">
    <reaction evidence="8">
        <text>L-seryl-[protein] + ATP = O-phospho-L-seryl-[protein] + ADP + H(+)</text>
        <dbReference type="Rhea" id="RHEA:17989"/>
        <dbReference type="Rhea" id="RHEA-COMP:9863"/>
        <dbReference type="Rhea" id="RHEA-COMP:11604"/>
        <dbReference type="ChEBI" id="CHEBI:15378"/>
        <dbReference type="ChEBI" id="CHEBI:29999"/>
        <dbReference type="ChEBI" id="CHEBI:30616"/>
        <dbReference type="ChEBI" id="CHEBI:83421"/>
        <dbReference type="ChEBI" id="CHEBI:456216"/>
        <dbReference type="EC" id="2.7.11.1"/>
    </reaction>
</comment>
<keyword evidence="9" id="KW-0175">Coiled coil</keyword>
<evidence type="ECO:0000256" key="1">
    <source>
        <dbReference type="ARBA" id="ARBA00012513"/>
    </source>
</evidence>
<dbReference type="STRING" id="35722.A0A0B7MS98"/>
<dbReference type="GO" id="GO:0004674">
    <property type="term" value="F:protein serine/threonine kinase activity"/>
    <property type="evidence" value="ECO:0007669"/>
    <property type="project" value="UniProtKB-KW"/>
</dbReference>
<evidence type="ECO:0000256" key="6">
    <source>
        <dbReference type="ARBA" id="ARBA00022840"/>
    </source>
</evidence>
<dbReference type="EMBL" id="LN720399">
    <property type="protein sequence ID" value="CEP08861.1"/>
    <property type="molecule type" value="Genomic_DNA"/>
</dbReference>
<accession>A0A0B7MS98</accession>
<comment type="catalytic activity">
    <reaction evidence="7">
        <text>L-threonyl-[protein] + ATP = O-phospho-L-threonyl-[protein] + ADP + H(+)</text>
        <dbReference type="Rhea" id="RHEA:46608"/>
        <dbReference type="Rhea" id="RHEA-COMP:11060"/>
        <dbReference type="Rhea" id="RHEA-COMP:11605"/>
        <dbReference type="ChEBI" id="CHEBI:15378"/>
        <dbReference type="ChEBI" id="CHEBI:30013"/>
        <dbReference type="ChEBI" id="CHEBI:30616"/>
        <dbReference type="ChEBI" id="CHEBI:61977"/>
        <dbReference type="ChEBI" id="CHEBI:456216"/>
        <dbReference type="EC" id="2.7.11.1"/>
    </reaction>
</comment>
<dbReference type="GO" id="GO:0005829">
    <property type="term" value="C:cytosol"/>
    <property type="evidence" value="ECO:0007669"/>
    <property type="project" value="TreeGrafter"/>
</dbReference>
<proteinExistence type="predicted"/>
<dbReference type="GO" id="GO:0005634">
    <property type="term" value="C:nucleus"/>
    <property type="evidence" value="ECO:0007669"/>
    <property type="project" value="TreeGrafter"/>
</dbReference>
<keyword evidence="13" id="KW-1185">Reference proteome</keyword>